<evidence type="ECO:0000313" key="4">
    <source>
        <dbReference type="EMBL" id="QEL17820.1"/>
    </source>
</evidence>
<evidence type="ECO:0000313" key="5">
    <source>
        <dbReference type="Proteomes" id="UP000324974"/>
    </source>
</evidence>
<protein>
    <submittedName>
        <fullName evidence="4">BREX-2 system phosphatase PglZ</fullName>
    </submittedName>
</protein>
<sequence length="903" mass="99311">MSVGTLSSQQLRSLVEDKWQRDADALAIGLHVAQPWKTPGVVDFDAWKAHVVRADTVFQVREALLDAERSKGRIILLTRLRQGDLGNDVIARLARSRLFAIDHWASLCSLFKAKELDRSVCDASLAEALLECAPADGYPPVSAGLLDAGTVWRAVCRHVFEMGEREPDLVTLLLWATNPTASARYTNVGDDLRASLRERLVTNLGEAADAILRFVDCQAGGEALALAVACQVVFGDGDEGVLDAAAARMEQYHDNRPISKHVGRALGRTANEAIADLDRSDDPRLAQQHLQRADELLRQFRCDEYAHRSRLTLLGYEQRLGRFGTQVTTALADLTPDAIRRCEQLQREIAAHRRAKIGQRTDQLSRTEMTLRLLRWLDAPGPVALSFGEMANAYRKELAFADWARESVCRGEDVPALTTAYQQLDRTVLARREAFNQSFAKSLADWTATGSTFKDVLGVEQVLAQFVAKVAEAGNRVLLVVLDGMSWPVCHELLADIRHEHWFEATLEESSALPAPVIATVPSVTTYSRTTLLSGEVTKGDSSVEKRNFEANAALKQASDKRHPPVLFHKKEVTEGARGVVGDDLSKAILSTNNRLVGVVINAIDDRLGSAQQVREQWTVNRISPLAAILKLARDSGRVVVLASDHGHVWHRPEAKLCAGDGGSRWRPHGGEALDGEIAVTGDRVREDGGSRSVIVPWTETIYYGRQQNGYHGGATPQEMVCPLVILMDRTSTYTGLFPCEYPKPDWWTAPPVASAVVAETPVTVPTPRKPVGLFDDPVEDDPNPVVAPAKNPVPPPVPPGGVWLDRLFASAGYKDQKDFVRRHAPDDDLVRRCLQALESSGGIMTPAAFAKAADIPAVRLDGLIARIQRVLNVDGYEILTFSRTENRVELNAPKLKRQFDLD</sequence>
<dbReference type="Pfam" id="PF08665">
    <property type="entry name" value="PglZ"/>
    <property type="match status" value="1"/>
</dbReference>
<dbReference type="OrthoDB" id="6725302at2"/>
<dbReference type="EMBL" id="CP042425">
    <property type="protein sequence ID" value="QEL17820.1"/>
    <property type="molecule type" value="Genomic_DNA"/>
</dbReference>
<dbReference type="AlphaFoldDB" id="A0A5C1AG68"/>
<feature type="domain" description="Alkaline phosphatase-like protein PglZ C-terminal" evidence="3">
    <location>
        <begin position="803"/>
        <end position="901"/>
    </location>
</feature>
<dbReference type="InterPro" id="IPR047992">
    <property type="entry name" value="BREX_PglZ"/>
</dbReference>
<dbReference type="Pfam" id="PF25863">
    <property type="entry name" value="PglZ_C"/>
    <property type="match status" value="1"/>
</dbReference>
<evidence type="ECO:0000259" key="2">
    <source>
        <dbReference type="Pfam" id="PF25862"/>
    </source>
</evidence>
<evidence type="ECO:0000259" key="1">
    <source>
        <dbReference type="Pfam" id="PF25861"/>
    </source>
</evidence>
<organism evidence="4 5">
    <name type="scientific">Limnoglobus roseus</name>
    <dbReference type="NCBI Taxonomy" id="2598579"/>
    <lineage>
        <taxon>Bacteria</taxon>
        <taxon>Pseudomonadati</taxon>
        <taxon>Planctomycetota</taxon>
        <taxon>Planctomycetia</taxon>
        <taxon>Gemmatales</taxon>
        <taxon>Gemmataceae</taxon>
        <taxon>Limnoglobus</taxon>
    </lineage>
</organism>
<dbReference type="InterPro" id="IPR058882">
    <property type="entry name" value="PglZ_C"/>
</dbReference>
<reference evidence="5" key="1">
    <citation type="submission" date="2019-08" db="EMBL/GenBank/DDBJ databases">
        <title>Limnoglobus roseus gen. nov., sp. nov., a novel freshwater planctomycete with a giant genome from the family Gemmataceae.</title>
        <authorList>
            <person name="Kulichevskaya I.S."/>
            <person name="Naumoff D.G."/>
            <person name="Miroshnikov K."/>
            <person name="Ivanova A."/>
            <person name="Philippov D.A."/>
            <person name="Hakobyan A."/>
            <person name="Rijpstra I.C."/>
            <person name="Sinninghe Damste J.S."/>
            <person name="Liesack W."/>
            <person name="Dedysh S.N."/>
        </authorList>
    </citation>
    <scope>NUCLEOTIDE SEQUENCE [LARGE SCALE GENOMIC DNA]</scope>
    <source>
        <strain evidence="5">PX52</strain>
    </source>
</reference>
<accession>A0A5C1AG68</accession>
<dbReference type="InterPro" id="IPR058881">
    <property type="entry name" value="PglZ_2nd"/>
</dbReference>
<keyword evidence="5" id="KW-1185">Reference proteome</keyword>
<feature type="domain" description="Alkaline phosphatase-like protein PglZ N-terminal" evidence="2">
    <location>
        <begin position="16"/>
        <end position="101"/>
    </location>
</feature>
<dbReference type="InterPro" id="IPR058880">
    <property type="entry name" value="PglZ_N"/>
</dbReference>
<dbReference type="Proteomes" id="UP000324974">
    <property type="component" value="Chromosome"/>
</dbReference>
<dbReference type="RefSeq" id="WP_149112383.1">
    <property type="nucleotide sequence ID" value="NZ_CP042425.1"/>
</dbReference>
<evidence type="ECO:0000259" key="3">
    <source>
        <dbReference type="Pfam" id="PF25863"/>
    </source>
</evidence>
<dbReference type="Pfam" id="PF25862">
    <property type="entry name" value="PglZ_1st"/>
    <property type="match status" value="1"/>
</dbReference>
<dbReference type="Pfam" id="PF25861">
    <property type="entry name" value="PglZ_2nd"/>
    <property type="match status" value="1"/>
</dbReference>
<name>A0A5C1AG68_9BACT</name>
<gene>
    <name evidence="4" type="ORF">PX52LOC_04831</name>
</gene>
<feature type="domain" description="Alkaline phosphatase-like protein PglZ second" evidence="1">
    <location>
        <begin position="168"/>
        <end position="311"/>
    </location>
</feature>
<dbReference type="KEGG" id="lrs:PX52LOC_04831"/>
<proteinExistence type="predicted"/>
<dbReference type="NCBIfam" id="NF033446">
    <property type="entry name" value="BREX_PglZ_2"/>
    <property type="match status" value="1"/>
</dbReference>